<dbReference type="Proteomes" id="UP000546464">
    <property type="component" value="Unassembled WGS sequence"/>
</dbReference>
<accession>A0A842HJK6</accession>
<evidence type="ECO:0000259" key="1">
    <source>
        <dbReference type="Pfam" id="PF05171"/>
    </source>
</evidence>
<dbReference type="EMBL" id="JACHVB010000052">
    <property type="protein sequence ID" value="MBC2595756.1"/>
    <property type="molecule type" value="Genomic_DNA"/>
</dbReference>
<comment type="caution">
    <text evidence="2">The sequence shown here is derived from an EMBL/GenBank/DDBJ whole genome shotgun (WGS) entry which is preliminary data.</text>
</comment>
<evidence type="ECO:0000313" key="2">
    <source>
        <dbReference type="EMBL" id="MBC2595756.1"/>
    </source>
</evidence>
<dbReference type="InterPro" id="IPR053733">
    <property type="entry name" value="Heme_Transport_Util_sf"/>
</dbReference>
<gene>
    <name evidence="2" type="ORF">H5P28_15925</name>
</gene>
<dbReference type="RefSeq" id="WP_185676688.1">
    <property type="nucleotide sequence ID" value="NZ_JACHVB010000052.1"/>
</dbReference>
<dbReference type="GO" id="GO:0006826">
    <property type="term" value="P:iron ion transport"/>
    <property type="evidence" value="ECO:0007669"/>
    <property type="project" value="InterPro"/>
</dbReference>
<organism evidence="2 3">
    <name type="scientific">Ruficoccus amylovorans</name>
    <dbReference type="NCBI Taxonomy" id="1804625"/>
    <lineage>
        <taxon>Bacteria</taxon>
        <taxon>Pseudomonadati</taxon>
        <taxon>Verrucomicrobiota</taxon>
        <taxon>Opitutia</taxon>
        <taxon>Puniceicoccales</taxon>
        <taxon>Cerasicoccaceae</taxon>
        <taxon>Ruficoccus</taxon>
    </lineage>
</organism>
<dbReference type="CDD" id="cd16831">
    <property type="entry name" value="HemS-like_C"/>
    <property type="match status" value="1"/>
</dbReference>
<protein>
    <submittedName>
        <fullName evidence="2">Hemin-degrading factor</fullName>
    </submittedName>
</protein>
<dbReference type="CDD" id="cd16830">
    <property type="entry name" value="HemS-like_N"/>
    <property type="match status" value="1"/>
</dbReference>
<keyword evidence="3" id="KW-1185">Reference proteome</keyword>
<dbReference type="SUPFAM" id="SSF144064">
    <property type="entry name" value="Heme iron utilization protein-like"/>
    <property type="match status" value="1"/>
</dbReference>
<sequence>MNTTITEATSTPEELKARWAELLEANPKLRIRNAAEELGVSEAALLATQCGETVTRLAVSDWEAFMQTWKSLGKVMVLTRNENCVHEKTGEYEQIHPLMHGGKIGLTTGKDIDLRLFMGGWKHAFAVEDLSIPGGHSRSIQVFDPTGTAIHKIYVKSEAGIEPFHKLVEQHRAEDQSKAFAAEAPEPKRPEMPDAQVDKDALLAGWKALKDTHDFFPLLMKCRTGREQALRLAEGVFTKKVSNTAARKVLDLASERGTSIMVFVGNDHCIQIHTGPVKKVMEYQDWYNVMDPGFNLHLKESGIVSCWLVRKPTTDGEVNSLEVFDKDGEVIVQFFGERKPGSPELEDWRELLSAID</sequence>
<proteinExistence type="predicted"/>
<dbReference type="Pfam" id="PF05171">
    <property type="entry name" value="HemS"/>
    <property type="match status" value="2"/>
</dbReference>
<evidence type="ECO:0000313" key="3">
    <source>
        <dbReference type="Proteomes" id="UP000546464"/>
    </source>
</evidence>
<dbReference type="AlphaFoldDB" id="A0A842HJK6"/>
<reference evidence="2 3" key="1">
    <citation type="submission" date="2020-07" db="EMBL/GenBank/DDBJ databases">
        <authorList>
            <person name="Feng X."/>
        </authorList>
    </citation>
    <scope>NUCLEOTIDE SEQUENCE [LARGE SCALE GENOMIC DNA]</scope>
    <source>
        <strain evidence="2 3">JCM31066</strain>
    </source>
</reference>
<feature type="domain" description="Haemin-degrading HemS/ChuX" evidence="1">
    <location>
        <begin position="225"/>
        <end position="353"/>
    </location>
</feature>
<dbReference type="InterPro" id="IPR007845">
    <property type="entry name" value="HemS/ChuX_dom"/>
</dbReference>
<name>A0A842HJK6_9BACT</name>
<feature type="domain" description="Haemin-degrading HemS/ChuX" evidence="1">
    <location>
        <begin position="39"/>
        <end position="170"/>
    </location>
</feature>
<dbReference type="Gene3D" id="3.40.1570.10">
    <property type="entry name" value="HemS/ChuS/ChuX like domains"/>
    <property type="match status" value="2"/>
</dbReference>